<dbReference type="SUPFAM" id="SSF54695">
    <property type="entry name" value="POZ domain"/>
    <property type="match status" value="1"/>
</dbReference>
<dbReference type="SMART" id="SM00512">
    <property type="entry name" value="Skp1"/>
    <property type="match status" value="1"/>
</dbReference>
<gene>
    <name evidence="7" type="ORF">C1H46_002970</name>
</gene>
<feature type="domain" description="SKP1 component POZ" evidence="6">
    <location>
        <begin position="2"/>
        <end position="49"/>
    </location>
</feature>
<evidence type="ECO:0000256" key="2">
    <source>
        <dbReference type="ARBA" id="ARBA00009993"/>
    </source>
</evidence>
<comment type="similarity">
    <text evidence="2 4">Belongs to the SKP1 family.</text>
</comment>
<dbReference type="InterPro" id="IPR011333">
    <property type="entry name" value="SKP1/BTB/POZ_sf"/>
</dbReference>
<dbReference type="InterPro" id="IPR036296">
    <property type="entry name" value="SKP1-like_dim_sf"/>
</dbReference>
<dbReference type="Pfam" id="PF01466">
    <property type="entry name" value="Skp1"/>
    <property type="match status" value="1"/>
</dbReference>
<evidence type="ECO:0000259" key="6">
    <source>
        <dbReference type="Pfam" id="PF03931"/>
    </source>
</evidence>
<dbReference type="EMBL" id="VIEB01000030">
    <property type="protein sequence ID" value="TQE11407.1"/>
    <property type="molecule type" value="Genomic_DNA"/>
</dbReference>
<evidence type="ECO:0000313" key="8">
    <source>
        <dbReference type="Proteomes" id="UP000315295"/>
    </source>
</evidence>
<evidence type="ECO:0000259" key="5">
    <source>
        <dbReference type="Pfam" id="PF01466"/>
    </source>
</evidence>
<comment type="function">
    <text evidence="4">Involved in ubiquitination and subsequent proteasomal degradation of target proteins. Together with CUL1, RBX1 and a F-box protein, it forms a SCF E3 ubiquitin ligase complex. The functional specificity of this complex depends on the type of F-box protein. In the SCF complex, it serves as an adapter that links the F-box protein to CUL1.</text>
</comment>
<accession>A0A540NK39</accession>
<dbReference type="PANTHER" id="PTHR11165">
    <property type="entry name" value="SKP1"/>
    <property type="match status" value="1"/>
</dbReference>
<keyword evidence="3 4" id="KW-0833">Ubl conjugation pathway</keyword>
<dbReference type="InterPro" id="IPR016072">
    <property type="entry name" value="Skp1_comp_dimer"/>
</dbReference>
<dbReference type="InterPro" id="IPR001232">
    <property type="entry name" value="SKP1-like"/>
</dbReference>
<dbReference type="InterPro" id="IPR016897">
    <property type="entry name" value="SKP1"/>
</dbReference>
<sequence>MFEVEEAVAMESQTIKHMVEDGCAGNTIPLPNVTSAILAKVIEYCTKHREEDKAIATDSENNFKEWDAEFMKINQNTLYDLIMAANYLNIKGLLDLTCQIVVDMIKGKAPEEIRKMFNIKNDFTPKEEEKIHREN</sequence>
<dbReference type="UniPathway" id="UPA00143"/>
<dbReference type="FunFam" id="3.30.710.10:FF:000026">
    <property type="entry name" value="E3 ubiquitin ligase complex SCF subunit"/>
    <property type="match status" value="1"/>
</dbReference>
<evidence type="ECO:0000256" key="1">
    <source>
        <dbReference type="ARBA" id="ARBA00004906"/>
    </source>
</evidence>
<dbReference type="SUPFAM" id="SSF81382">
    <property type="entry name" value="Skp1 dimerisation domain-like"/>
    <property type="match status" value="1"/>
</dbReference>
<evidence type="ECO:0000256" key="3">
    <source>
        <dbReference type="ARBA" id="ARBA00022786"/>
    </source>
</evidence>
<dbReference type="Proteomes" id="UP000315295">
    <property type="component" value="Unassembled WGS sequence"/>
</dbReference>
<dbReference type="GO" id="GO:0009867">
    <property type="term" value="P:jasmonic acid mediated signaling pathway"/>
    <property type="evidence" value="ECO:0007669"/>
    <property type="project" value="UniProtKB-ARBA"/>
</dbReference>
<organism evidence="7 8">
    <name type="scientific">Malus baccata</name>
    <name type="common">Siberian crab apple</name>
    <name type="synonym">Pyrus baccata</name>
    <dbReference type="NCBI Taxonomy" id="106549"/>
    <lineage>
        <taxon>Eukaryota</taxon>
        <taxon>Viridiplantae</taxon>
        <taxon>Streptophyta</taxon>
        <taxon>Embryophyta</taxon>
        <taxon>Tracheophyta</taxon>
        <taxon>Spermatophyta</taxon>
        <taxon>Magnoliopsida</taxon>
        <taxon>eudicotyledons</taxon>
        <taxon>Gunneridae</taxon>
        <taxon>Pentapetalae</taxon>
        <taxon>rosids</taxon>
        <taxon>fabids</taxon>
        <taxon>Rosales</taxon>
        <taxon>Rosaceae</taxon>
        <taxon>Amygdaloideae</taxon>
        <taxon>Maleae</taxon>
        <taxon>Malus</taxon>
    </lineage>
</organism>
<comment type="pathway">
    <text evidence="1 4">Protein modification; protein ubiquitination.</text>
</comment>
<dbReference type="PIRSF" id="PIRSF028729">
    <property type="entry name" value="E3_ubiquit_lig_SCF_Skp"/>
    <property type="match status" value="1"/>
</dbReference>
<comment type="subunit">
    <text evidence="4">Part of a SCF (SKP1-cullin-F-box) protein ligase complex.</text>
</comment>
<protein>
    <recommendedName>
        <fullName evidence="4">SKP1-like protein</fullName>
    </recommendedName>
</protein>
<dbReference type="Pfam" id="PF03931">
    <property type="entry name" value="Skp1_POZ"/>
    <property type="match status" value="1"/>
</dbReference>
<proteinExistence type="inferred from homology"/>
<dbReference type="AlphaFoldDB" id="A0A540NK39"/>
<name>A0A540NK39_MALBA</name>
<dbReference type="GO" id="GO:0016567">
    <property type="term" value="P:protein ubiquitination"/>
    <property type="evidence" value="ECO:0007669"/>
    <property type="project" value="UniProtKB-UniRule"/>
</dbReference>
<keyword evidence="8" id="KW-1185">Reference proteome</keyword>
<feature type="domain" description="SKP1 component dimerisation" evidence="5">
    <location>
        <begin position="91"/>
        <end position="135"/>
    </location>
</feature>
<dbReference type="Gene3D" id="3.30.710.10">
    <property type="entry name" value="Potassium Channel Kv1.1, Chain A"/>
    <property type="match status" value="1"/>
</dbReference>
<dbReference type="InterPro" id="IPR016073">
    <property type="entry name" value="Skp1_comp_POZ"/>
</dbReference>
<dbReference type="STRING" id="106549.A0A540NK39"/>
<dbReference type="CDD" id="cd18322">
    <property type="entry name" value="BTB_POZ_SKP1"/>
    <property type="match status" value="1"/>
</dbReference>
<evidence type="ECO:0000256" key="4">
    <source>
        <dbReference type="PIRNR" id="PIRNR028729"/>
    </source>
</evidence>
<dbReference type="GO" id="GO:0006511">
    <property type="term" value="P:ubiquitin-dependent protein catabolic process"/>
    <property type="evidence" value="ECO:0007669"/>
    <property type="project" value="InterPro"/>
</dbReference>
<evidence type="ECO:0000313" key="7">
    <source>
        <dbReference type="EMBL" id="TQE11407.1"/>
    </source>
</evidence>
<comment type="caution">
    <text evidence="7">The sequence shown here is derived from an EMBL/GenBank/DDBJ whole genome shotgun (WGS) entry which is preliminary data.</text>
</comment>
<reference evidence="7 8" key="1">
    <citation type="journal article" date="2019" name="G3 (Bethesda)">
        <title>Sequencing of a Wild Apple (Malus baccata) Genome Unravels the Differences Between Cultivated and Wild Apple Species Regarding Disease Resistance and Cold Tolerance.</title>
        <authorList>
            <person name="Chen X."/>
        </authorList>
    </citation>
    <scope>NUCLEOTIDE SEQUENCE [LARGE SCALE GENOMIC DNA]</scope>
    <source>
        <strain evidence="8">cv. Shandingzi</strain>
        <tissue evidence="7">Leaves</tissue>
    </source>
</reference>